<organism evidence="2 3">
    <name type="scientific">Streptomyces gibsoniae</name>
    <dbReference type="NCBI Taxonomy" id="3075529"/>
    <lineage>
        <taxon>Bacteria</taxon>
        <taxon>Bacillati</taxon>
        <taxon>Actinomycetota</taxon>
        <taxon>Actinomycetes</taxon>
        <taxon>Kitasatosporales</taxon>
        <taxon>Streptomycetaceae</taxon>
        <taxon>Streptomyces</taxon>
    </lineage>
</organism>
<keyword evidence="3" id="KW-1185">Reference proteome</keyword>
<sequence length="54" mass="5600">MTAIVATKITDAAAGTHSIERPDVVENMTTNVGRTSGSPAAIEARPDCSDSVRQ</sequence>
<name>A0ABU2UAS8_9ACTN</name>
<evidence type="ECO:0000313" key="3">
    <source>
        <dbReference type="Proteomes" id="UP001183809"/>
    </source>
</evidence>
<comment type="caution">
    <text evidence="2">The sequence shown here is derived from an EMBL/GenBank/DDBJ whole genome shotgun (WGS) entry which is preliminary data.</text>
</comment>
<reference evidence="3" key="1">
    <citation type="submission" date="2023-07" db="EMBL/GenBank/DDBJ databases">
        <title>30 novel species of actinomycetes from the DSMZ collection.</title>
        <authorList>
            <person name="Nouioui I."/>
        </authorList>
    </citation>
    <scope>NUCLEOTIDE SEQUENCE [LARGE SCALE GENOMIC DNA]</scope>
    <source>
        <strain evidence="3">DSM 41699</strain>
    </source>
</reference>
<dbReference type="EMBL" id="JAVREY010000247">
    <property type="protein sequence ID" value="MDT0470244.1"/>
    <property type="molecule type" value="Genomic_DNA"/>
</dbReference>
<evidence type="ECO:0000313" key="2">
    <source>
        <dbReference type="EMBL" id="MDT0470244.1"/>
    </source>
</evidence>
<feature type="compositionally biased region" description="Basic and acidic residues" evidence="1">
    <location>
        <begin position="44"/>
        <end position="54"/>
    </location>
</feature>
<gene>
    <name evidence="2" type="ORF">RM764_46390</name>
</gene>
<accession>A0ABU2UAS8</accession>
<dbReference type="RefSeq" id="WP_311701679.1">
    <property type="nucleotide sequence ID" value="NZ_JAVREY010000247.1"/>
</dbReference>
<feature type="region of interest" description="Disordered" evidence="1">
    <location>
        <begin position="30"/>
        <end position="54"/>
    </location>
</feature>
<dbReference type="Proteomes" id="UP001183809">
    <property type="component" value="Unassembled WGS sequence"/>
</dbReference>
<protein>
    <recommendedName>
        <fullName evidence="4">FXSXX-COOH protein</fullName>
    </recommendedName>
</protein>
<proteinExistence type="predicted"/>
<evidence type="ECO:0000256" key="1">
    <source>
        <dbReference type="SAM" id="MobiDB-lite"/>
    </source>
</evidence>
<evidence type="ECO:0008006" key="4">
    <source>
        <dbReference type="Google" id="ProtNLM"/>
    </source>
</evidence>